<keyword evidence="1" id="KW-0812">Transmembrane</keyword>
<dbReference type="PaxDb" id="2903-EOD35510"/>
<dbReference type="OMA" id="ETICRTE"/>
<proteinExistence type="predicted"/>
<name>A0A0D3KIC5_EMIH1</name>
<evidence type="ECO:0000256" key="1">
    <source>
        <dbReference type="SAM" id="Phobius"/>
    </source>
</evidence>
<accession>A0A0D3KIC5</accession>
<sequence length="249" mass="27826">MRSSADTVRGEAEGAIKRSKLADLRVRKAERDGAIAMRMAVLRDQLHFSLAFYVSLVVATGLRCIHRRRLEGLPLSSLPLFAGPFIFAYNVDAAYGNKVERLNMEAQTILRTEAHWFNQPMILPTFLEPEYRKMREENNRRLHSAGMPPESDWATFRSAISDDEVWQFAAPLSKLMHESLADDVNVDPERGLLGLMRNRIVSIVRAADGHATFTARTALDPPDVTRVVYLEAVPAPNLSAVGPKTALKS</sequence>
<reference evidence="3" key="1">
    <citation type="journal article" date="2013" name="Nature">
        <title>Pan genome of the phytoplankton Emiliania underpins its global distribution.</title>
        <authorList>
            <person name="Read B.A."/>
            <person name="Kegel J."/>
            <person name="Klute M.J."/>
            <person name="Kuo A."/>
            <person name="Lefebvre S.C."/>
            <person name="Maumus F."/>
            <person name="Mayer C."/>
            <person name="Miller J."/>
            <person name="Monier A."/>
            <person name="Salamov A."/>
            <person name="Young J."/>
            <person name="Aguilar M."/>
            <person name="Claverie J.M."/>
            <person name="Frickenhaus S."/>
            <person name="Gonzalez K."/>
            <person name="Herman E.K."/>
            <person name="Lin Y.C."/>
            <person name="Napier J."/>
            <person name="Ogata H."/>
            <person name="Sarno A.F."/>
            <person name="Shmutz J."/>
            <person name="Schroeder D."/>
            <person name="de Vargas C."/>
            <person name="Verret F."/>
            <person name="von Dassow P."/>
            <person name="Valentin K."/>
            <person name="Van de Peer Y."/>
            <person name="Wheeler G."/>
            <person name="Dacks J.B."/>
            <person name="Delwiche C.F."/>
            <person name="Dyhrman S.T."/>
            <person name="Glockner G."/>
            <person name="John U."/>
            <person name="Richards T."/>
            <person name="Worden A.Z."/>
            <person name="Zhang X."/>
            <person name="Grigoriev I.V."/>
            <person name="Allen A.E."/>
            <person name="Bidle K."/>
            <person name="Borodovsky M."/>
            <person name="Bowler C."/>
            <person name="Brownlee C."/>
            <person name="Cock J.M."/>
            <person name="Elias M."/>
            <person name="Gladyshev V.N."/>
            <person name="Groth M."/>
            <person name="Guda C."/>
            <person name="Hadaegh A."/>
            <person name="Iglesias-Rodriguez M.D."/>
            <person name="Jenkins J."/>
            <person name="Jones B.M."/>
            <person name="Lawson T."/>
            <person name="Leese F."/>
            <person name="Lindquist E."/>
            <person name="Lobanov A."/>
            <person name="Lomsadze A."/>
            <person name="Malik S.B."/>
            <person name="Marsh M.E."/>
            <person name="Mackinder L."/>
            <person name="Mock T."/>
            <person name="Mueller-Roeber B."/>
            <person name="Pagarete A."/>
            <person name="Parker M."/>
            <person name="Probert I."/>
            <person name="Quesneville H."/>
            <person name="Raines C."/>
            <person name="Rensing S.A."/>
            <person name="Riano-Pachon D.M."/>
            <person name="Richier S."/>
            <person name="Rokitta S."/>
            <person name="Shiraiwa Y."/>
            <person name="Soanes D.M."/>
            <person name="van der Giezen M."/>
            <person name="Wahlund T.M."/>
            <person name="Williams B."/>
            <person name="Wilson W."/>
            <person name="Wolfe G."/>
            <person name="Wurch L.L."/>
        </authorList>
    </citation>
    <scope>NUCLEOTIDE SEQUENCE</scope>
</reference>
<protein>
    <submittedName>
        <fullName evidence="2">Uncharacterized protein</fullName>
    </submittedName>
</protein>
<dbReference type="HOGENOM" id="CLU_1117456_0_0_1"/>
<dbReference type="PANTHER" id="PTHR13411:SF6">
    <property type="entry name" value="PLASMINOGEN RECEPTOR (KT)"/>
    <property type="match status" value="1"/>
</dbReference>
<dbReference type="GeneID" id="17280780"/>
<evidence type="ECO:0000313" key="2">
    <source>
        <dbReference type="EnsemblProtists" id="EOD35510"/>
    </source>
</evidence>
<organism evidence="2 3">
    <name type="scientific">Emiliania huxleyi (strain CCMP1516)</name>
    <dbReference type="NCBI Taxonomy" id="280463"/>
    <lineage>
        <taxon>Eukaryota</taxon>
        <taxon>Haptista</taxon>
        <taxon>Haptophyta</taxon>
        <taxon>Prymnesiophyceae</taxon>
        <taxon>Isochrysidales</taxon>
        <taxon>Noelaerhabdaceae</taxon>
        <taxon>Emiliania</taxon>
    </lineage>
</organism>
<dbReference type="Pfam" id="PF10166">
    <property type="entry name" value="DUF2368"/>
    <property type="match status" value="1"/>
</dbReference>
<dbReference type="KEGG" id="ehx:EMIHUDRAFT_201646"/>
<dbReference type="InterPro" id="IPR019319">
    <property type="entry name" value="Plg-R(KT)"/>
</dbReference>
<dbReference type="RefSeq" id="XP_005787939.1">
    <property type="nucleotide sequence ID" value="XM_005787882.1"/>
</dbReference>
<dbReference type="EnsemblProtists" id="EOD35510">
    <property type="protein sequence ID" value="EOD35510"/>
    <property type="gene ID" value="EMIHUDRAFT_201646"/>
</dbReference>
<feature type="transmembrane region" description="Helical" evidence="1">
    <location>
        <begin position="46"/>
        <end position="65"/>
    </location>
</feature>
<keyword evidence="1" id="KW-1133">Transmembrane helix</keyword>
<dbReference type="eggNOG" id="ENOG502S8NI">
    <property type="taxonomic scope" value="Eukaryota"/>
</dbReference>
<keyword evidence="1" id="KW-0472">Membrane</keyword>
<evidence type="ECO:0000313" key="3">
    <source>
        <dbReference type="Proteomes" id="UP000013827"/>
    </source>
</evidence>
<reference evidence="2" key="2">
    <citation type="submission" date="2024-10" db="UniProtKB">
        <authorList>
            <consortium name="EnsemblProtists"/>
        </authorList>
    </citation>
    <scope>IDENTIFICATION</scope>
</reference>
<keyword evidence="3" id="KW-1185">Reference proteome</keyword>
<dbReference type="AlphaFoldDB" id="A0A0D3KIC5"/>
<dbReference type="GO" id="GO:0005886">
    <property type="term" value="C:plasma membrane"/>
    <property type="evidence" value="ECO:0007669"/>
    <property type="project" value="InterPro"/>
</dbReference>
<dbReference type="PANTHER" id="PTHR13411">
    <property type="entry name" value="PLASMINOGEN RECEPTOR (KT)"/>
    <property type="match status" value="1"/>
</dbReference>
<dbReference type="Proteomes" id="UP000013827">
    <property type="component" value="Unassembled WGS sequence"/>
</dbReference>